<evidence type="ECO:0000256" key="1">
    <source>
        <dbReference type="SAM" id="SignalP"/>
    </source>
</evidence>
<dbReference type="EMBL" id="JANAVZ010000002">
    <property type="protein sequence ID" value="MCT4331881.1"/>
    <property type="molecule type" value="Genomic_DNA"/>
</dbReference>
<keyword evidence="3" id="KW-1185">Reference proteome</keyword>
<evidence type="ECO:0000313" key="3">
    <source>
        <dbReference type="Proteomes" id="UP001320702"/>
    </source>
</evidence>
<reference evidence="2 3" key="1">
    <citation type="submission" date="2022-04" db="EMBL/GenBank/DDBJ databases">
        <title>Paracoccus sp. YLB-12 draft genome sequence.</title>
        <authorList>
            <person name="Yu L."/>
        </authorList>
    </citation>
    <scope>NUCLEOTIDE SEQUENCE [LARGE SCALE GENOMIC DNA]</scope>
    <source>
        <strain evidence="2 3">YLB-12</strain>
    </source>
</reference>
<gene>
    <name evidence="2" type="ORF">MU516_03240</name>
</gene>
<organism evidence="2 3">
    <name type="scientific">Paracoccus maritimus</name>
    <dbReference type="NCBI Taxonomy" id="2933292"/>
    <lineage>
        <taxon>Bacteria</taxon>
        <taxon>Pseudomonadati</taxon>
        <taxon>Pseudomonadota</taxon>
        <taxon>Alphaproteobacteria</taxon>
        <taxon>Rhodobacterales</taxon>
        <taxon>Paracoccaceae</taxon>
        <taxon>Paracoccus</taxon>
    </lineage>
</organism>
<feature type="signal peptide" evidence="1">
    <location>
        <begin position="1"/>
        <end position="23"/>
    </location>
</feature>
<dbReference type="Proteomes" id="UP001320702">
    <property type="component" value="Unassembled WGS sequence"/>
</dbReference>
<keyword evidence="1" id="KW-0732">Signal</keyword>
<accession>A0ABT2K648</accession>
<evidence type="ECO:0008006" key="4">
    <source>
        <dbReference type="Google" id="ProtNLM"/>
    </source>
</evidence>
<name>A0ABT2K648_9RHOB</name>
<evidence type="ECO:0000313" key="2">
    <source>
        <dbReference type="EMBL" id="MCT4331881.1"/>
    </source>
</evidence>
<protein>
    <recommendedName>
        <fullName evidence="4">DUF2059 domain-containing protein</fullName>
    </recommendedName>
</protein>
<proteinExistence type="predicted"/>
<comment type="caution">
    <text evidence="2">The sequence shown here is derived from an EMBL/GenBank/DDBJ whole genome shotgun (WGS) entry which is preliminary data.</text>
</comment>
<dbReference type="RefSeq" id="WP_260275769.1">
    <property type="nucleotide sequence ID" value="NZ_JANAVZ010000002.1"/>
</dbReference>
<feature type="chain" id="PRO_5045602898" description="DUF2059 domain-containing protein" evidence="1">
    <location>
        <begin position="24"/>
        <end position="290"/>
    </location>
</feature>
<sequence length="290" mass="31594">MSRMFFLIAALLASQVALVPAIAAPTANADAARGRQQVVSQLWDVMGMEALMPLLRDEALIEAESMRSEMFAHGREAGWRDRVAQIHDPARLESLFRRGVQGDLSDLPDPQISMALDFYRTTLGQRLIRLETSARLAMLDPAVEEDARQAFSKAASHSDPRVEQIGRLIEDADLVGPNVAAGMNAAVAFSQGFAQAGGFDMAMTEEQMLADAWSQEPSLRAETLGWMEAYLMLAYSPLSDDELERYIEFAGSDAGQSLSAVLFAGFDALFLQTSRDLGTAAAAQMQGRDL</sequence>